<evidence type="ECO:0000313" key="3">
    <source>
        <dbReference type="Proteomes" id="UP000019149"/>
    </source>
</evidence>
<dbReference type="KEGG" id="egl:EGR_09783"/>
<evidence type="ECO:0000313" key="2">
    <source>
        <dbReference type="EMBL" id="EUB55346.1"/>
    </source>
</evidence>
<feature type="transmembrane region" description="Helical" evidence="1">
    <location>
        <begin position="32"/>
        <end position="56"/>
    </location>
</feature>
<keyword evidence="3" id="KW-1185">Reference proteome</keyword>
<name>W6U418_ECHGR</name>
<sequence>MQSETKQNIQKLREGASGLNLVIGGPPIFPKVGSVFCIVAGRFACFVLCNILWLYLCHRVRMSTEMSDESYLAENSSSCNLTFELQDATFPSLTPVIDRKDSKFNRKYSASLLLDANGRTRTPIHFDVNLEQPSLAEPDSSSSCTSATPIRERREPFQKLLLTLAPTSSSSPIAPPRIVKKRASTLPNLIPPTSLVAAARGESAFHRRKAYDEVRRKRSLPVSRIDPRRHPSIIAMAVAGQQRTDAAALRASKRAEARRQAMDRNRHGLDLCQPVNFYAMLDKDNGCKLPWLLSTYVSLNVKKELDDR</sequence>
<keyword evidence="1" id="KW-0812">Transmembrane</keyword>
<keyword evidence="1" id="KW-1133">Transmembrane helix</keyword>
<dbReference type="OrthoDB" id="6268850at2759"/>
<evidence type="ECO:0000256" key="1">
    <source>
        <dbReference type="SAM" id="Phobius"/>
    </source>
</evidence>
<dbReference type="CTD" id="36345498"/>
<proteinExistence type="predicted"/>
<dbReference type="Proteomes" id="UP000019149">
    <property type="component" value="Unassembled WGS sequence"/>
</dbReference>
<keyword evidence="1" id="KW-0472">Membrane</keyword>
<dbReference type="RefSeq" id="XP_024346542.1">
    <property type="nucleotide sequence ID" value="XM_024499032.1"/>
</dbReference>
<accession>W6U418</accession>
<dbReference type="EMBL" id="APAU02000167">
    <property type="protein sequence ID" value="EUB55346.1"/>
    <property type="molecule type" value="Genomic_DNA"/>
</dbReference>
<comment type="caution">
    <text evidence="2">The sequence shown here is derived from an EMBL/GenBank/DDBJ whole genome shotgun (WGS) entry which is preliminary data.</text>
</comment>
<protein>
    <submittedName>
        <fullName evidence="2">Uncharacterized protein</fullName>
    </submittedName>
</protein>
<dbReference type="OMA" id="FHRRKAY"/>
<gene>
    <name evidence="2" type="ORF">EGR_09783</name>
</gene>
<dbReference type="AlphaFoldDB" id="W6U418"/>
<organism evidence="2 3">
    <name type="scientific">Echinococcus granulosus</name>
    <name type="common">Hydatid tapeworm</name>
    <dbReference type="NCBI Taxonomy" id="6210"/>
    <lineage>
        <taxon>Eukaryota</taxon>
        <taxon>Metazoa</taxon>
        <taxon>Spiralia</taxon>
        <taxon>Lophotrochozoa</taxon>
        <taxon>Platyhelminthes</taxon>
        <taxon>Cestoda</taxon>
        <taxon>Eucestoda</taxon>
        <taxon>Cyclophyllidea</taxon>
        <taxon>Taeniidae</taxon>
        <taxon>Echinococcus</taxon>
        <taxon>Echinococcus granulosus group</taxon>
    </lineage>
</organism>
<reference evidence="2 3" key="1">
    <citation type="journal article" date="2013" name="Nat. Genet.">
        <title>The genome of the hydatid tapeworm Echinococcus granulosus.</title>
        <authorList>
            <person name="Zheng H."/>
            <person name="Zhang W."/>
            <person name="Zhang L."/>
            <person name="Zhang Z."/>
            <person name="Li J."/>
            <person name="Lu G."/>
            <person name="Zhu Y."/>
            <person name="Wang Y."/>
            <person name="Huang Y."/>
            <person name="Liu J."/>
            <person name="Kang H."/>
            <person name="Chen J."/>
            <person name="Wang L."/>
            <person name="Chen A."/>
            <person name="Yu S."/>
            <person name="Gao Z."/>
            <person name="Jin L."/>
            <person name="Gu W."/>
            <person name="Wang Z."/>
            <person name="Zhao L."/>
            <person name="Shi B."/>
            <person name="Wen H."/>
            <person name="Lin R."/>
            <person name="Jones M.K."/>
            <person name="Brejova B."/>
            <person name="Vinar T."/>
            <person name="Zhao G."/>
            <person name="McManus D.P."/>
            <person name="Chen Z."/>
            <person name="Zhou Y."/>
            <person name="Wang S."/>
        </authorList>
    </citation>
    <scope>NUCLEOTIDE SEQUENCE [LARGE SCALE GENOMIC DNA]</scope>
</reference>
<dbReference type="GeneID" id="36345498"/>